<dbReference type="PANTHER" id="PTHR24379">
    <property type="entry name" value="KRAB AND ZINC FINGER DOMAIN-CONTAINING"/>
    <property type="match status" value="1"/>
</dbReference>
<evidence type="ECO:0000256" key="3">
    <source>
        <dbReference type="ARBA" id="ARBA00022771"/>
    </source>
</evidence>
<keyword evidence="10" id="KW-1185">Reference proteome</keyword>
<dbReference type="SMART" id="SM00355">
    <property type="entry name" value="ZnF_C2H2"/>
    <property type="match status" value="6"/>
</dbReference>
<evidence type="ECO:0000313" key="9">
    <source>
        <dbReference type="EnsemblMetazoa" id="CapteP172869"/>
    </source>
</evidence>
<evidence type="ECO:0000256" key="5">
    <source>
        <dbReference type="PROSITE-ProRule" id="PRU00042"/>
    </source>
</evidence>
<feature type="domain" description="C2H2-type" evidence="7">
    <location>
        <begin position="225"/>
        <end position="255"/>
    </location>
</feature>
<dbReference type="EMBL" id="KB297123">
    <property type="protein sequence ID" value="ELU10954.1"/>
    <property type="molecule type" value="Genomic_DNA"/>
</dbReference>
<dbReference type="InterPro" id="IPR036236">
    <property type="entry name" value="Znf_C2H2_sf"/>
</dbReference>
<evidence type="ECO:0000256" key="1">
    <source>
        <dbReference type="ARBA" id="ARBA00022723"/>
    </source>
</evidence>
<feature type="domain" description="C2H2-type" evidence="7">
    <location>
        <begin position="197"/>
        <end position="224"/>
    </location>
</feature>
<dbReference type="GO" id="GO:0008270">
    <property type="term" value="F:zinc ion binding"/>
    <property type="evidence" value="ECO:0007669"/>
    <property type="project" value="UniProtKB-KW"/>
</dbReference>
<name>R7UX80_CAPTE</name>
<proteinExistence type="predicted"/>
<dbReference type="Proteomes" id="UP000014760">
    <property type="component" value="Unassembled WGS sequence"/>
</dbReference>
<feature type="domain" description="C2H2-type" evidence="7">
    <location>
        <begin position="256"/>
        <end position="284"/>
    </location>
</feature>
<evidence type="ECO:0000313" key="8">
    <source>
        <dbReference type="EMBL" id="ELU10954.1"/>
    </source>
</evidence>
<dbReference type="HOGENOM" id="CLU_869428_0_0_1"/>
<dbReference type="AlphaFoldDB" id="R7UX80"/>
<dbReference type="PROSITE" id="PS00028">
    <property type="entry name" value="ZINC_FINGER_C2H2_1"/>
    <property type="match status" value="4"/>
</dbReference>
<protein>
    <recommendedName>
        <fullName evidence="7">C2H2-type domain-containing protein</fullName>
    </recommendedName>
</protein>
<sequence length="320" mass="36311">MRETDIYREMLPKKRKLNASDLDHSLNDEPASIPSPEQVSCNNTEKSDVGCWPELPDQSAVCHAEDLSIPPCIIHIAPIDDSNGQTNRVEQATKQFPNISKVKGSHHKCEDCPETFANHASLKIHSLRCHNKGSLFTCTDCDFKSPRKKDVQAHLLAKHKKAPPGVRIFKCKQCEYMCMDKNRFNEHMNCHSKDNRHKCSKCDKAYSTRRGLQTHLQYHSQERPHKCTDCDASFKVRDKLRDHIRLMHTHKGQKPFKCSYCNHASALRGNCNQHIRKTHPGMPISVTDTRVKDKSKSENAYSSLLTLPLAQESASSDSAA</sequence>
<accession>R7UX80</accession>
<evidence type="ECO:0000313" key="10">
    <source>
        <dbReference type="Proteomes" id="UP000014760"/>
    </source>
</evidence>
<dbReference type="OMA" id="WPFRCSE"/>
<evidence type="ECO:0000256" key="6">
    <source>
        <dbReference type="SAM" id="MobiDB-lite"/>
    </source>
</evidence>
<gene>
    <name evidence="8" type="ORF">CAPTEDRAFT_172869</name>
</gene>
<keyword evidence="1" id="KW-0479">Metal-binding</keyword>
<reference evidence="10" key="1">
    <citation type="submission" date="2012-12" db="EMBL/GenBank/DDBJ databases">
        <authorList>
            <person name="Hellsten U."/>
            <person name="Grimwood J."/>
            <person name="Chapman J.A."/>
            <person name="Shapiro H."/>
            <person name="Aerts A."/>
            <person name="Otillar R.P."/>
            <person name="Terry A.Y."/>
            <person name="Boore J.L."/>
            <person name="Simakov O."/>
            <person name="Marletaz F."/>
            <person name="Cho S.-J."/>
            <person name="Edsinger-Gonzales E."/>
            <person name="Havlak P."/>
            <person name="Kuo D.-H."/>
            <person name="Larsson T."/>
            <person name="Lv J."/>
            <person name="Arendt D."/>
            <person name="Savage R."/>
            <person name="Osoegawa K."/>
            <person name="de Jong P."/>
            <person name="Lindberg D.R."/>
            <person name="Seaver E.C."/>
            <person name="Weisblat D.A."/>
            <person name="Putnam N.H."/>
            <person name="Grigoriev I.V."/>
            <person name="Rokhsar D.S."/>
        </authorList>
    </citation>
    <scope>NUCLEOTIDE SEQUENCE</scope>
    <source>
        <strain evidence="10">I ESC-2004</strain>
    </source>
</reference>
<reference evidence="8 10" key="2">
    <citation type="journal article" date="2013" name="Nature">
        <title>Insights into bilaterian evolution from three spiralian genomes.</title>
        <authorList>
            <person name="Simakov O."/>
            <person name="Marletaz F."/>
            <person name="Cho S.J."/>
            <person name="Edsinger-Gonzales E."/>
            <person name="Havlak P."/>
            <person name="Hellsten U."/>
            <person name="Kuo D.H."/>
            <person name="Larsson T."/>
            <person name="Lv J."/>
            <person name="Arendt D."/>
            <person name="Savage R."/>
            <person name="Osoegawa K."/>
            <person name="de Jong P."/>
            <person name="Grimwood J."/>
            <person name="Chapman J.A."/>
            <person name="Shapiro H."/>
            <person name="Aerts A."/>
            <person name="Otillar R.P."/>
            <person name="Terry A.Y."/>
            <person name="Boore J.L."/>
            <person name="Grigoriev I.V."/>
            <person name="Lindberg D.R."/>
            <person name="Seaver E.C."/>
            <person name="Weisblat D.A."/>
            <person name="Putnam N.H."/>
            <person name="Rokhsar D.S."/>
        </authorList>
    </citation>
    <scope>NUCLEOTIDE SEQUENCE</scope>
    <source>
        <strain evidence="8 10">I ESC-2004</strain>
    </source>
</reference>
<feature type="region of interest" description="Disordered" evidence="6">
    <location>
        <begin position="17"/>
        <end position="39"/>
    </location>
</feature>
<keyword evidence="2" id="KW-0677">Repeat</keyword>
<dbReference type="OrthoDB" id="6282027at2759"/>
<keyword evidence="4" id="KW-0862">Zinc</keyword>
<dbReference type="Gene3D" id="3.30.160.60">
    <property type="entry name" value="Classic Zinc Finger"/>
    <property type="match status" value="4"/>
</dbReference>
<dbReference type="STRING" id="283909.R7UX80"/>
<evidence type="ECO:0000256" key="2">
    <source>
        <dbReference type="ARBA" id="ARBA00022737"/>
    </source>
</evidence>
<feature type="domain" description="C2H2-type" evidence="7">
    <location>
        <begin position="107"/>
        <end position="130"/>
    </location>
</feature>
<dbReference type="SUPFAM" id="SSF57667">
    <property type="entry name" value="beta-beta-alpha zinc fingers"/>
    <property type="match status" value="4"/>
</dbReference>
<reference evidence="9" key="3">
    <citation type="submission" date="2015-06" db="UniProtKB">
        <authorList>
            <consortium name="EnsemblMetazoa"/>
        </authorList>
    </citation>
    <scope>IDENTIFICATION</scope>
</reference>
<dbReference type="PROSITE" id="PS50157">
    <property type="entry name" value="ZINC_FINGER_C2H2_2"/>
    <property type="match status" value="4"/>
</dbReference>
<dbReference type="EnsemblMetazoa" id="CapteT172869">
    <property type="protein sequence ID" value="CapteP172869"/>
    <property type="gene ID" value="CapteG172869"/>
</dbReference>
<dbReference type="PANTHER" id="PTHR24379:SF121">
    <property type="entry name" value="C2H2-TYPE DOMAIN-CONTAINING PROTEIN"/>
    <property type="match status" value="1"/>
</dbReference>
<organism evidence="8">
    <name type="scientific">Capitella teleta</name>
    <name type="common">Polychaete worm</name>
    <dbReference type="NCBI Taxonomy" id="283909"/>
    <lineage>
        <taxon>Eukaryota</taxon>
        <taxon>Metazoa</taxon>
        <taxon>Spiralia</taxon>
        <taxon>Lophotrochozoa</taxon>
        <taxon>Annelida</taxon>
        <taxon>Polychaeta</taxon>
        <taxon>Sedentaria</taxon>
        <taxon>Scolecida</taxon>
        <taxon>Capitellidae</taxon>
        <taxon>Capitella</taxon>
    </lineage>
</organism>
<dbReference type="InterPro" id="IPR013087">
    <property type="entry name" value="Znf_C2H2_type"/>
</dbReference>
<keyword evidence="3 5" id="KW-0863">Zinc-finger</keyword>
<dbReference type="Pfam" id="PF00096">
    <property type="entry name" value="zf-C2H2"/>
    <property type="match status" value="2"/>
</dbReference>
<evidence type="ECO:0000256" key="4">
    <source>
        <dbReference type="ARBA" id="ARBA00022833"/>
    </source>
</evidence>
<dbReference type="EMBL" id="AMQN01005909">
    <property type="status" value="NOT_ANNOTATED_CDS"/>
    <property type="molecule type" value="Genomic_DNA"/>
</dbReference>
<evidence type="ECO:0000259" key="7">
    <source>
        <dbReference type="PROSITE" id="PS50157"/>
    </source>
</evidence>